<gene>
    <name evidence="2" type="ORF">NQ317_003371</name>
</gene>
<proteinExistence type="predicted"/>
<dbReference type="Proteomes" id="UP001162164">
    <property type="component" value="Unassembled WGS sequence"/>
</dbReference>
<feature type="transmembrane region" description="Helical" evidence="1">
    <location>
        <begin position="133"/>
        <end position="154"/>
    </location>
</feature>
<keyword evidence="1" id="KW-0472">Membrane</keyword>
<organism evidence="2 3">
    <name type="scientific">Molorchus minor</name>
    <dbReference type="NCBI Taxonomy" id="1323400"/>
    <lineage>
        <taxon>Eukaryota</taxon>
        <taxon>Metazoa</taxon>
        <taxon>Ecdysozoa</taxon>
        <taxon>Arthropoda</taxon>
        <taxon>Hexapoda</taxon>
        <taxon>Insecta</taxon>
        <taxon>Pterygota</taxon>
        <taxon>Neoptera</taxon>
        <taxon>Endopterygota</taxon>
        <taxon>Coleoptera</taxon>
        <taxon>Polyphaga</taxon>
        <taxon>Cucujiformia</taxon>
        <taxon>Chrysomeloidea</taxon>
        <taxon>Cerambycidae</taxon>
        <taxon>Lamiinae</taxon>
        <taxon>Monochamini</taxon>
        <taxon>Molorchus</taxon>
    </lineage>
</organism>
<evidence type="ECO:0000313" key="2">
    <source>
        <dbReference type="EMBL" id="KAJ8986077.1"/>
    </source>
</evidence>
<protein>
    <submittedName>
        <fullName evidence="2">Uncharacterized protein</fullName>
    </submittedName>
</protein>
<evidence type="ECO:0000256" key="1">
    <source>
        <dbReference type="SAM" id="Phobius"/>
    </source>
</evidence>
<name>A0ABQ9K961_9CUCU</name>
<sequence>MFILTLGWPDKRIFFLEKLPQPQRRPWNNSIKSDYIKLSPLLKKGIENKQFLRYVTNVFVDRKLSRSRRRGKFSINKNMIVFGYNSCLCQDAWESFHANLNTANREELVVTDVTTNEDFNLDYKVRKWTSHSVGFVCYSVGLMDAGLVILFSTLTDDRTKFNFTSQVKGKQHDFCDK</sequence>
<dbReference type="EMBL" id="JAPWTJ010000003">
    <property type="protein sequence ID" value="KAJ8986077.1"/>
    <property type="molecule type" value="Genomic_DNA"/>
</dbReference>
<keyword evidence="1" id="KW-0812">Transmembrane</keyword>
<keyword evidence="1" id="KW-1133">Transmembrane helix</keyword>
<keyword evidence="3" id="KW-1185">Reference proteome</keyword>
<reference evidence="2" key="1">
    <citation type="journal article" date="2023" name="Insect Mol. Biol.">
        <title>Genome sequencing provides insights into the evolution of gene families encoding plant cell wall-degrading enzymes in longhorned beetles.</title>
        <authorList>
            <person name="Shin N.R."/>
            <person name="Okamura Y."/>
            <person name="Kirsch R."/>
            <person name="Pauchet Y."/>
        </authorList>
    </citation>
    <scope>NUCLEOTIDE SEQUENCE</scope>
    <source>
        <strain evidence="2">MMC_N1</strain>
    </source>
</reference>
<accession>A0ABQ9K961</accession>
<evidence type="ECO:0000313" key="3">
    <source>
        <dbReference type="Proteomes" id="UP001162164"/>
    </source>
</evidence>
<comment type="caution">
    <text evidence="2">The sequence shown here is derived from an EMBL/GenBank/DDBJ whole genome shotgun (WGS) entry which is preliminary data.</text>
</comment>